<keyword evidence="2" id="KW-1185">Reference proteome</keyword>
<evidence type="ECO:0000313" key="1">
    <source>
        <dbReference type="EMBL" id="WPK12218.1"/>
    </source>
</evidence>
<dbReference type="Proteomes" id="UP001322664">
    <property type="component" value="Chromosome"/>
</dbReference>
<dbReference type="InterPro" id="IPR010878">
    <property type="entry name" value="Gp111"/>
</dbReference>
<evidence type="ECO:0000313" key="2">
    <source>
        <dbReference type="Proteomes" id="UP001322664"/>
    </source>
</evidence>
<protein>
    <submittedName>
        <fullName evidence="1">Uncharacterized protein</fullName>
    </submittedName>
</protein>
<name>A0ABZ0RZ52_9BACI</name>
<accession>A0ABZ0RZ52</accession>
<dbReference type="RefSeq" id="WP_319837001.1">
    <property type="nucleotide sequence ID" value="NZ_CP137624.1"/>
</dbReference>
<reference evidence="1 2" key="1">
    <citation type="submission" date="2023-09" db="EMBL/GenBank/DDBJ databases">
        <authorList>
            <person name="Page C.A."/>
            <person name="Perez-Diaz I.M."/>
        </authorList>
    </citation>
    <scope>NUCLEOTIDE SEQUENCE [LARGE SCALE GENOMIC DNA]</scope>
    <source>
        <strain evidence="1 2">Ll15</strain>
    </source>
</reference>
<sequence length="152" mass="17782">MKNVMIRAWEIAKEGAAKFGGKVREYFSESLKQAWSEFKTRPVSNSMFNHNNIEYKFPFPIGEELPALEGSEKQIKWAVQLRNEFNITFVNFVNALLDKRLKESEVLKIINLARFLIENRTSASFWIENRENINGNKLQMLQSVYTEFKAVI</sequence>
<dbReference type="EMBL" id="CP137624">
    <property type="protein sequence ID" value="WPK12218.1"/>
    <property type="molecule type" value="Genomic_DNA"/>
</dbReference>
<organism evidence="1 2">
    <name type="scientific">Lysinibacillus louembei</name>
    <dbReference type="NCBI Taxonomy" id="1470088"/>
    <lineage>
        <taxon>Bacteria</taxon>
        <taxon>Bacillati</taxon>
        <taxon>Bacillota</taxon>
        <taxon>Bacilli</taxon>
        <taxon>Bacillales</taxon>
        <taxon>Bacillaceae</taxon>
        <taxon>Lysinibacillus</taxon>
    </lineage>
</organism>
<proteinExistence type="predicted"/>
<gene>
    <name evidence="1" type="ORF">R6U77_00595</name>
</gene>
<dbReference type="Pfam" id="PF07410">
    <property type="entry name" value="Phage_Gp111"/>
    <property type="match status" value="1"/>
</dbReference>